<dbReference type="EMBL" id="KV428170">
    <property type="protein sequence ID" value="KZT34661.1"/>
    <property type="molecule type" value="Genomic_DNA"/>
</dbReference>
<dbReference type="AlphaFoldDB" id="A0A165ZUW8"/>
<evidence type="ECO:0000313" key="2">
    <source>
        <dbReference type="EMBL" id="KZT34661.1"/>
    </source>
</evidence>
<gene>
    <name evidence="2" type="ORF">SISSUDRAFT_1036112</name>
</gene>
<feature type="domain" description="DUF7330" evidence="1">
    <location>
        <begin position="26"/>
        <end position="210"/>
    </location>
</feature>
<evidence type="ECO:0000313" key="3">
    <source>
        <dbReference type="Proteomes" id="UP000076798"/>
    </source>
</evidence>
<dbReference type="Proteomes" id="UP000076798">
    <property type="component" value="Unassembled WGS sequence"/>
</dbReference>
<protein>
    <recommendedName>
        <fullName evidence="1">DUF7330 domain-containing protein</fullName>
    </recommendedName>
</protein>
<organism evidence="2 3">
    <name type="scientific">Sistotremastrum suecicum HHB10207 ss-3</name>
    <dbReference type="NCBI Taxonomy" id="1314776"/>
    <lineage>
        <taxon>Eukaryota</taxon>
        <taxon>Fungi</taxon>
        <taxon>Dikarya</taxon>
        <taxon>Basidiomycota</taxon>
        <taxon>Agaricomycotina</taxon>
        <taxon>Agaricomycetes</taxon>
        <taxon>Sistotremastrales</taxon>
        <taxon>Sistotremastraceae</taxon>
        <taxon>Sistotremastrum</taxon>
    </lineage>
</organism>
<name>A0A165ZUW8_9AGAM</name>
<keyword evidence="3" id="KW-1185">Reference proteome</keyword>
<accession>A0A165ZUW8</accession>
<evidence type="ECO:0000259" key="1">
    <source>
        <dbReference type="Pfam" id="PF24016"/>
    </source>
</evidence>
<sequence length="225" mass="24797">MCSNREYYEAEVPELNQSIPEDGRTNFLEIFRSSDISGKYLIDTSLPHTPVINRIRTSAIGLNPKPNFAAYSKKGSLDIEIELVNGPSDPRAILFLTAKTSSKIRINNPHGAHFALIAGCGGDQYLFLPRSFIGPTDHFTHSTSQVNFSPDIKQNLSIVTSASGPPPETVEYFHGRLDNSEFSTLSEWAGSSVGLRMEEEAMIHLAYCDEILSEDISKPTDSNAD</sequence>
<proteinExistence type="predicted"/>
<dbReference type="InterPro" id="IPR055754">
    <property type="entry name" value="DUF7330"/>
</dbReference>
<dbReference type="Pfam" id="PF24016">
    <property type="entry name" value="DUF7330"/>
    <property type="match status" value="1"/>
</dbReference>
<reference evidence="2 3" key="1">
    <citation type="journal article" date="2016" name="Mol. Biol. Evol.">
        <title>Comparative Genomics of Early-Diverging Mushroom-Forming Fungi Provides Insights into the Origins of Lignocellulose Decay Capabilities.</title>
        <authorList>
            <person name="Nagy L.G."/>
            <person name="Riley R."/>
            <person name="Tritt A."/>
            <person name="Adam C."/>
            <person name="Daum C."/>
            <person name="Floudas D."/>
            <person name="Sun H."/>
            <person name="Yadav J.S."/>
            <person name="Pangilinan J."/>
            <person name="Larsson K.H."/>
            <person name="Matsuura K."/>
            <person name="Barry K."/>
            <person name="Labutti K."/>
            <person name="Kuo R."/>
            <person name="Ohm R.A."/>
            <person name="Bhattacharya S.S."/>
            <person name="Shirouzu T."/>
            <person name="Yoshinaga Y."/>
            <person name="Martin F.M."/>
            <person name="Grigoriev I.V."/>
            <person name="Hibbett D.S."/>
        </authorList>
    </citation>
    <scope>NUCLEOTIDE SEQUENCE [LARGE SCALE GENOMIC DNA]</scope>
    <source>
        <strain evidence="2 3">HHB10207 ss-3</strain>
    </source>
</reference>